<organism evidence="9 10">
    <name type="scientific">Ambispora gerdemannii</name>
    <dbReference type="NCBI Taxonomy" id="144530"/>
    <lineage>
        <taxon>Eukaryota</taxon>
        <taxon>Fungi</taxon>
        <taxon>Fungi incertae sedis</taxon>
        <taxon>Mucoromycota</taxon>
        <taxon>Glomeromycotina</taxon>
        <taxon>Glomeromycetes</taxon>
        <taxon>Archaeosporales</taxon>
        <taxon>Ambisporaceae</taxon>
        <taxon>Ambispora</taxon>
    </lineage>
</organism>
<dbReference type="AlphaFoldDB" id="A0A9N8VHY2"/>
<feature type="chain" id="PRO_5040437477" evidence="7">
    <location>
        <begin position="27"/>
        <end position="511"/>
    </location>
</feature>
<protein>
    <submittedName>
        <fullName evidence="9">3404_t:CDS:1</fullName>
    </submittedName>
</protein>
<keyword evidence="3 6" id="KW-1133">Transmembrane helix</keyword>
<name>A0A9N8VHY2_9GLOM</name>
<dbReference type="OrthoDB" id="427280at2759"/>
<evidence type="ECO:0000256" key="2">
    <source>
        <dbReference type="ARBA" id="ARBA00022692"/>
    </source>
</evidence>
<dbReference type="InterPro" id="IPR036249">
    <property type="entry name" value="Thioredoxin-like_sf"/>
</dbReference>
<comment type="subcellular location">
    <subcellularLocation>
        <location evidence="1">Endoplasmic reticulum membrane</location>
        <topology evidence="1">Single-pass membrane protein</topology>
    </subcellularLocation>
</comment>
<dbReference type="PANTHER" id="PTHR46426:SF1">
    <property type="entry name" value="PROTEIN DISULFIDE-ISOMERASE TMX3"/>
    <property type="match status" value="1"/>
</dbReference>
<dbReference type="Proteomes" id="UP000789831">
    <property type="component" value="Unassembled WGS sequence"/>
</dbReference>
<dbReference type="SUPFAM" id="SSF52833">
    <property type="entry name" value="Thioredoxin-like"/>
    <property type="match status" value="4"/>
</dbReference>
<gene>
    <name evidence="9" type="ORF">AGERDE_LOCUS1742</name>
</gene>
<dbReference type="Pfam" id="PF13848">
    <property type="entry name" value="Thioredoxin_6"/>
    <property type="match status" value="1"/>
</dbReference>
<dbReference type="PROSITE" id="PS51352">
    <property type="entry name" value="THIOREDOXIN_2"/>
    <property type="match status" value="1"/>
</dbReference>
<evidence type="ECO:0000256" key="4">
    <source>
        <dbReference type="ARBA" id="ARBA00023136"/>
    </source>
</evidence>
<comment type="function">
    <text evidence="5">Probable disulfide isomerase, which participates in the folding of proteins containing disulfide bonds. May act as a dithiol oxidase. Acts as a regulator of endoplasmic reticulum-mitochondria contact sites via its ability to regulate redox signals.</text>
</comment>
<dbReference type="InterPro" id="IPR017937">
    <property type="entry name" value="Thioredoxin_CS"/>
</dbReference>
<evidence type="ECO:0000313" key="10">
    <source>
        <dbReference type="Proteomes" id="UP000789831"/>
    </source>
</evidence>
<dbReference type="GO" id="GO:0005789">
    <property type="term" value="C:endoplasmic reticulum membrane"/>
    <property type="evidence" value="ECO:0007669"/>
    <property type="project" value="UniProtKB-SubCell"/>
</dbReference>
<reference evidence="9" key="1">
    <citation type="submission" date="2021-06" db="EMBL/GenBank/DDBJ databases">
        <authorList>
            <person name="Kallberg Y."/>
            <person name="Tangrot J."/>
            <person name="Rosling A."/>
        </authorList>
    </citation>
    <scope>NUCLEOTIDE SEQUENCE</scope>
    <source>
        <strain evidence="9">MT106</strain>
    </source>
</reference>
<dbReference type="InterPro" id="IPR013766">
    <property type="entry name" value="Thioredoxin_domain"/>
</dbReference>
<feature type="transmembrane region" description="Helical" evidence="6">
    <location>
        <begin position="471"/>
        <end position="492"/>
    </location>
</feature>
<sequence>MKINSCLSTLFLTLLVVIVVIGSGDAGAPTTSEPIPLTYKSFTKKISKGTWLVNFMSPYCTHCLKLEPIWKSLSEKYAPLRKTHRFFIAEVDVSLYGEPEPQFKKITKPSVPPNQDGKVVVLGAANWDSINDSGPWFVEFFAPWCPHCQHLAPIWEELAPKLVNKINIGSVDCTVEGDLCGQFEVRAYPTLKLFMNDDVIDYKGARKLPELLAFAEKAASAGIIEINADEFEHTMKKKDVSFLYLYDETTQEDFLDIIESLAHTFFSSAKIYSTKDPQLAQELKVYQVPALLVVKDEIHKGYHGTFRDIEELKKWINAEKYPLVAALNSENTEEILSGERLVALGVFDPKSGKSFNKAKTALKAVARRYFLLVKRRGGTEDGRSVIFAYIDGSKWSDYIKRVYGLKSTDLPAVIITDPTSEEYYDKTKDGNQLTFEELFDAIHDVKKHLIKGTSTMNFMEKTFKHSYKKAWNHPFITLTFIGISLGGLWYSCFSKPVIRNGRGSPGYPKFE</sequence>
<accession>A0A9N8VHY2</accession>
<feature type="signal peptide" evidence="7">
    <location>
        <begin position="1"/>
        <end position="26"/>
    </location>
</feature>
<dbReference type="PROSITE" id="PS00194">
    <property type="entry name" value="THIOREDOXIN_1"/>
    <property type="match status" value="1"/>
</dbReference>
<dbReference type="EMBL" id="CAJVPL010000127">
    <property type="protein sequence ID" value="CAG8451175.1"/>
    <property type="molecule type" value="Genomic_DNA"/>
</dbReference>
<dbReference type="InterPro" id="IPR052250">
    <property type="entry name" value="PDI_TMX3"/>
</dbReference>
<evidence type="ECO:0000259" key="8">
    <source>
        <dbReference type="PROSITE" id="PS51352"/>
    </source>
</evidence>
<evidence type="ECO:0000256" key="3">
    <source>
        <dbReference type="ARBA" id="ARBA00022989"/>
    </source>
</evidence>
<evidence type="ECO:0000256" key="5">
    <source>
        <dbReference type="ARBA" id="ARBA00045246"/>
    </source>
</evidence>
<keyword evidence="7" id="KW-0732">Signal</keyword>
<evidence type="ECO:0000313" key="9">
    <source>
        <dbReference type="EMBL" id="CAG8451175.1"/>
    </source>
</evidence>
<keyword evidence="4 6" id="KW-0472">Membrane</keyword>
<dbReference type="PANTHER" id="PTHR46426">
    <property type="entry name" value="PROTEIN DISULFIDE-ISOMERASE TMX3"/>
    <property type="match status" value="1"/>
</dbReference>
<evidence type="ECO:0000256" key="1">
    <source>
        <dbReference type="ARBA" id="ARBA00004389"/>
    </source>
</evidence>
<proteinExistence type="predicted"/>
<dbReference type="Pfam" id="PF00085">
    <property type="entry name" value="Thioredoxin"/>
    <property type="match status" value="2"/>
</dbReference>
<dbReference type="CDD" id="cd02961">
    <property type="entry name" value="PDI_a_family"/>
    <property type="match status" value="1"/>
</dbReference>
<keyword evidence="10" id="KW-1185">Reference proteome</keyword>
<comment type="caution">
    <text evidence="9">The sequence shown here is derived from an EMBL/GenBank/DDBJ whole genome shotgun (WGS) entry which is preliminary data.</text>
</comment>
<dbReference type="Gene3D" id="3.40.30.10">
    <property type="entry name" value="Glutaredoxin"/>
    <property type="match status" value="4"/>
</dbReference>
<feature type="domain" description="Thioredoxin" evidence="8">
    <location>
        <begin position="94"/>
        <end position="220"/>
    </location>
</feature>
<keyword evidence="2 6" id="KW-0812">Transmembrane</keyword>
<evidence type="ECO:0000256" key="7">
    <source>
        <dbReference type="SAM" id="SignalP"/>
    </source>
</evidence>
<evidence type="ECO:0000256" key="6">
    <source>
        <dbReference type="SAM" id="Phobius"/>
    </source>
</evidence>